<dbReference type="HOGENOM" id="CLU_158668_0_0_6"/>
<accession>A0A0C5V1R9</accession>
<dbReference type="Pfam" id="PF07883">
    <property type="entry name" value="Cupin_2"/>
    <property type="match status" value="1"/>
</dbReference>
<dbReference type="Gene3D" id="2.60.120.10">
    <property type="entry name" value="Jelly Rolls"/>
    <property type="match status" value="1"/>
</dbReference>
<dbReference type="RefSeq" id="WP_044616268.1">
    <property type="nucleotide sequence ID" value="NZ_CP007142.1"/>
</dbReference>
<dbReference type="EMBL" id="CP007142">
    <property type="protein sequence ID" value="AJQ93500.1"/>
    <property type="molecule type" value="Genomic_DNA"/>
</dbReference>
<proteinExistence type="predicted"/>
<keyword evidence="3" id="KW-1185">Reference proteome</keyword>
<dbReference type="GO" id="GO:0016853">
    <property type="term" value="F:isomerase activity"/>
    <property type="evidence" value="ECO:0007669"/>
    <property type="project" value="UniProtKB-KW"/>
</dbReference>
<dbReference type="InterPro" id="IPR011051">
    <property type="entry name" value="RmlC_Cupin_sf"/>
</dbReference>
<gene>
    <name evidence="2" type="ORF">YC6258_01452</name>
</gene>
<feature type="domain" description="Cupin type-2" evidence="1">
    <location>
        <begin position="54"/>
        <end position="116"/>
    </location>
</feature>
<evidence type="ECO:0000313" key="2">
    <source>
        <dbReference type="EMBL" id="AJQ93500.1"/>
    </source>
</evidence>
<dbReference type="STRING" id="1445510.YC6258_01452"/>
<dbReference type="OrthoDB" id="512358at2"/>
<keyword evidence="2" id="KW-0413">Isomerase</keyword>
<organism evidence="2 3">
    <name type="scientific">Gynuella sunshinyii YC6258</name>
    <dbReference type="NCBI Taxonomy" id="1445510"/>
    <lineage>
        <taxon>Bacteria</taxon>
        <taxon>Pseudomonadati</taxon>
        <taxon>Pseudomonadota</taxon>
        <taxon>Gammaproteobacteria</taxon>
        <taxon>Oceanospirillales</taxon>
        <taxon>Saccharospirillaceae</taxon>
        <taxon>Gynuella</taxon>
    </lineage>
</organism>
<dbReference type="AlphaFoldDB" id="A0A0C5V1R9"/>
<reference evidence="2 3" key="1">
    <citation type="submission" date="2014-01" db="EMBL/GenBank/DDBJ databases">
        <title>Full genme sequencing of cellulolytic bacterium Gynuella sunshinyii YC6258T gen. nov., sp. nov.</title>
        <authorList>
            <person name="Khan H."/>
            <person name="Chung E.J."/>
            <person name="Chung Y.R."/>
        </authorList>
    </citation>
    <scope>NUCLEOTIDE SEQUENCE [LARGE SCALE GENOMIC DNA]</scope>
    <source>
        <strain evidence="2 3">YC6258</strain>
    </source>
</reference>
<name>A0A0C5V1R9_9GAMM</name>
<protein>
    <submittedName>
        <fullName evidence="2">Mannose-6-phosphate isomerase</fullName>
    </submittedName>
</protein>
<evidence type="ECO:0000259" key="1">
    <source>
        <dbReference type="Pfam" id="PF07883"/>
    </source>
</evidence>
<dbReference type="InterPro" id="IPR013096">
    <property type="entry name" value="Cupin_2"/>
</dbReference>
<dbReference type="Proteomes" id="UP000032266">
    <property type="component" value="Chromosome"/>
</dbReference>
<dbReference type="SUPFAM" id="SSF51182">
    <property type="entry name" value="RmlC-like cupins"/>
    <property type="match status" value="1"/>
</dbReference>
<evidence type="ECO:0000313" key="3">
    <source>
        <dbReference type="Proteomes" id="UP000032266"/>
    </source>
</evidence>
<sequence>MAKAQSISIQEALNTLTFFSGRTPYSTDAETADAFSCLSEFQNGGLYVGHYQGNSEWERHGYGDELVMVIDGQTTLFIWQDDHETAHTLTAGSLIVVPQGLWHRFETPEEVKILTITPQPTDHQTEHP</sequence>
<dbReference type="InterPro" id="IPR014710">
    <property type="entry name" value="RmlC-like_jellyroll"/>
</dbReference>
<dbReference type="KEGG" id="gsn:YC6258_01452"/>